<evidence type="ECO:0000313" key="1">
    <source>
        <dbReference type="EMBL" id="CAI4065415.1"/>
    </source>
</evidence>
<name>A0AA35NS11_SACUV</name>
<sequence>MQYPMGEAALMGNETAAMLESWMNSMDGNCYFSYTSAPALGDYILNVSAIDGIMETLVETKLVPTLENATQWVSDMSAYWSQFEYGEEPTYCPKSFDLNDFYEYWHM</sequence>
<protein>
    <submittedName>
        <fullName evidence="1">Uncharacterized protein</fullName>
    </submittedName>
</protein>
<evidence type="ECO:0000313" key="2">
    <source>
        <dbReference type="Proteomes" id="UP001162090"/>
    </source>
</evidence>
<dbReference type="Proteomes" id="UP001162090">
    <property type="component" value="Chromosome 9"/>
</dbReference>
<organism evidence="1 2">
    <name type="scientific">Saccharomyces uvarum</name>
    <name type="common">Yeast</name>
    <name type="synonym">Saccharomyces bayanus var. uvarum</name>
    <dbReference type="NCBI Taxonomy" id="230603"/>
    <lineage>
        <taxon>Eukaryota</taxon>
        <taxon>Fungi</taxon>
        <taxon>Dikarya</taxon>
        <taxon>Ascomycota</taxon>
        <taxon>Saccharomycotina</taxon>
        <taxon>Saccharomycetes</taxon>
        <taxon>Saccharomycetales</taxon>
        <taxon>Saccharomycetaceae</taxon>
        <taxon>Saccharomyces</taxon>
    </lineage>
</organism>
<proteinExistence type="predicted"/>
<accession>A0AA35NS11</accession>
<dbReference type="AlphaFoldDB" id="A0AA35NS11"/>
<dbReference type="EMBL" id="OX365920">
    <property type="protein sequence ID" value="CAI4065415.1"/>
    <property type="molecule type" value="Genomic_DNA"/>
</dbReference>
<gene>
    <name evidence="1" type="primary">SUVC09G1520</name>
    <name evidence="1" type="ORF">SUVC_09G1520</name>
</gene>
<reference evidence="1" key="1">
    <citation type="submission" date="2022-10" db="EMBL/GenBank/DDBJ databases">
        <authorList>
            <person name="Byrne P K."/>
        </authorList>
    </citation>
    <scope>NUCLEOTIDE SEQUENCE</scope>
    <source>
        <strain evidence="1">CBS7001</strain>
    </source>
</reference>